<dbReference type="InterPro" id="IPR035965">
    <property type="entry name" value="PAS-like_dom_sf"/>
</dbReference>
<dbReference type="PRINTS" id="PR00344">
    <property type="entry name" value="BCTRLSENSOR"/>
</dbReference>
<dbReference type="PROSITE" id="PS50113">
    <property type="entry name" value="PAC"/>
    <property type="match status" value="1"/>
</dbReference>
<dbReference type="SMART" id="SM00388">
    <property type="entry name" value="HisKA"/>
    <property type="match status" value="1"/>
</dbReference>
<dbReference type="Pfam" id="PF00512">
    <property type="entry name" value="HisKA"/>
    <property type="match status" value="1"/>
</dbReference>
<dbReference type="GO" id="GO:0005886">
    <property type="term" value="C:plasma membrane"/>
    <property type="evidence" value="ECO:0007669"/>
    <property type="project" value="UniProtKB-SubCell"/>
</dbReference>
<dbReference type="SUPFAM" id="SSF103190">
    <property type="entry name" value="Sensory domain-like"/>
    <property type="match status" value="1"/>
</dbReference>
<evidence type="ECO:0000259" key="19">
    <source>
        <dbReference type="PROSITE" id="PS50109"/>
    </source>
</evidence>
<proteinExistence type="predicted"/>
<evidence type="ECO:0000256" key="11">
    <source>
        <dbReference type="ARBA" id="ARBA00022840"/>
    </source>
</evidence>
<dbReference type="CDD" id="cd17546">
    <property type="entry name" value="REC_hyHK_CKI1_RcsC-like"/>
    <property type="match status" value="1"/>
</dbReference>
<dbReference type="Pfam" id="PF21623">
    <property type="entry name" value="HK_sensor_dom_bact"/>
    <property type="match status" value="1"/>
</dbReference>
<dbReference type="Gene3D" id="1.20.120.160">
    <property type="entry name" value="HPT domain"/>
    <property type="match status" value="1"/>
</dbReference>
<keyword evidence="5" id="KW-0997">Cell inner membrane</keyword>
<dbReference type="InterPro" id="IPR036641">
    <property type="entry name" value="HPT_dom_sf"/>
</dbReference>
<keyword evidence="6 16" id="KW-0597">Phosphoprotein</keyword>
<dbReference type="Pfam" id="PF08448">
    <property type="entry name" value="PAS_4"/>
    <property type="match status" value="1"/>
</dbReference>
<keyword evidence="24" id="KW-1185">Reference proteome</keyword>
<feature type="domain" description="HPt" evidence="22">
    <location>
        <begin position="1041"/>
        <end position="1145"/>
    </location>
</feature>
<keyword evidence="11" id="KW-0067">ATP-binding</keyword>
<feature type="domain" description="Histidine kinase" evidence="19">
    <location>
        <begin position="521"/>
        <end position="741"/>
    </location>
</feature>
<keyword evidence="12 18" id="KW-1133">Transmembrane helix</keyword>
<dbReference type="InterPro" id="IPR000014">
    <property type="entry name" value="PAS"/>
</dbReference>
<dbReference type="CDD" id="cd16922">
    <property type="entry name" value="HATPase_EvgS-ArcB-TorS-like"/>
    <property type="match status" value="1"/>
</dbReference>
<feature type="transmembrane region" description="Helical" evidence="18">
    <location>
        <begin position="16"/>
        <end position="35"/>
    </location>
</feature>
<dbReference type="InterPro" id="IPR005467">
    <property type="entry name" value="His_kinase_dom"/>
</dbReference>
<evidence type="ECO:0000256" key="7">
    <source>
        <dbReference type="ARBA" id="ARBA00022679"/>
    </source>
</evidence>
<organism evidence="23 24">
    <name type="scientific">Pseudoalteromonas peptidolytica F12-50-A1</name>
    <dbReference type="NCBI Taxonomy" id="1315280"/>
    <lineage>
        <taxon>Bacteria</taxon>
        <taxon>Pseudomonadati</taxon>
        <taxon>Pseudomonadota</taxon>
        <taxon>Gammaproteobacteria</taxon>
        <taxon>Alteromonadales</taxon>
        <taxon>Pseudoalteromonadaceae</taxon>
        <taxon>Pseudoalteromonas</taxon>
    </lineage>
</organism>
<accession>A0A8I0MZV2</accession>
<evidence type="ECO:0000259" key="21">
    <source>
        <dbReference type="PROSITE" id="PS50113"/>
    </source>
</evidence>
<dbReference type="InterPro" id="IPR036890">
    <property type="entry name" value="HATPase_C_sf"/>
</dbReference>
<dbReference type="SMART" id="SM00387">
    <property type="entry name" value="HATPase_c"/>
    <property type="match status" value="1"/>
</dbReference>
<evidence type="ECO:0000259" key="20">
    <source>
        <dbReference type="PROSITE" id="PS50110"/>
    </source>
</evidence>
<dbReference type="GO" id="GO:0000155">
    <property type="term" value="F:phosphorelay sensor kinase activity"/>
    <property type="evidence" value="ECO:0007669"/>
    <property type="project" value="InterPro"/>
</dbReference>
<sequence length="1145" mass="127921">MLRSQNQGESVSSSNIAKSAIVLLLAVLLGAILYFENNIQDDLNDSFYQRLEQVHLAQNNIYLSEIDASRRFLYFLLDTPPIQGIARAEKNNGIDPQENTPLQVWRARLSTIFRSMLYSYDGLIQIRLLDAHTGLELVRVERQLGKVITVLDSKLQNKSQYDYFTQSLQLPERTIYSTSINLNKERGQIVVPFQPTKRFTLPTYDIDNDLFGILVINTNAEKMINKIVSQAPNTQKVIVLGESDSFIYHPDFALRYSRDLNPDIDFRSRYQVQPWNNKLQLVEDKETNARFLALINEVEGVNVGSLKAKLVNLISFSIYQQSLNEKRLTTYSLLAVASGVFALIFFAFWQYTRSLQALDSTRAEFKAILDGASDGVLGFDKTLRLTSFNESATSFFNKLNNTKLRSEPQFLPDPVSAFIYANASKVLEGKEVESRSIKLTQSGQDNSWLSLNLSPIYGGKQVIQGVALFVEDITAQQEAETQLLLANERLENEVAERTKELVDARDKADKASEVKSAFISTISHEMRTPLNGILGSLNLVRKEPVTKHQQKYLEMMETSSTTLLSLINDVLDLSKIEAGKLEIDNEPFNPLSVIEHVALSMSTKAKEQEIIYIVDQLGLEYIELCGDAARVKQVVYNLLSNAIKFTKEGYVKLSATTELTDDTVWLKVAVEDTGVGIDKANHNKLFQSFSQESTNTANEFGGTGLGLSICKQLVEKMLGHIRFESEKHKGSAFWFELPFAKSQAKAINLPSFLAGKTVSVFCDTTVELDYMIKLITKFGGQHVDHARPSDICIATSKQAFSQVEQVASEFKKVILVGDELQHINDSDNIVHISAPVRLGEFVSVFDLNKAVTLQPSLKKSGEAVTLTGNLVAGCEFLVVDDNQINRIVAKGILEGQGAKVQFAVDGQDAINKLLLFEDQGVNFDAIFMDCNMPGMDGYQATRAIRQGQGGECFCNTTIIAMTASALAGEKERCLSAGMDEFVTKPVVIEQLFSVLESLNIYAKEDDSVLIQPFDFGNQDDEEVRQQLPISESEVIARLSGNYELLQQLYALFLQDSESKMQQLILSIKNSNCDATVKYSHYLKGQAGDLAAQKLFDVLDNIETYARNHQAGQCKSHLAAAQIEYENVLKFVKNRVAELEQQHAKS</sequence>
<keyword evidence="4" id="KW-1003">Cell membrane</keyword>
<evidence type="ECO:0000256" key="6">
    <source>
        <dbReference type="ARBA" id="ARBA00022553"/>
    </source>
</evidence>
<dbReference type="SUPFAM" id="SSF47226">
    <property type="entry name" value="Histidine-containing phosphotransfer domain, HPT domain"/>
    <property type="match status" value="1"/>
</dbReference>
<dbReference type="PROSITE" id="PS50894">
    <property type="entry name" value="HPT"/>
    <property type="match status" value="1"/>
</dbReference>
<dbReference type="Gene3D" id="1.10.287.130">
    <property type="match status" value="1"/>
</dbReference>
<dbReference type="Pfam" id="PF00072">
    <property type="entry name" value="Response_reg"/>
    <property type="match status" value="1"/>
</dbReference>
<feature type="domain" description="PAC" evidence="21">
    <location>
        <begin position="430"/>
        <end position="485"/>
    </location>
</feature>
<dbReference type="InterPro" id="IPR004358">
    <property type="entry name" value="Sig_transdc_His_kin-like_C"/>
</dbReference>
<dbReference type="InterPro" id="IPR008207">
    <property type="entry name" value="Sig_transdc_His_kin_Hpt_dom"/>
</dbReference>
<gene>
    <name evidence="23" type="ORF">PPEP_b0800</name>
</gene>
<comment type="subcellular location">
    <subcellularLocation>
        <location evidence="2">Cell inner membrane</location>
        <topology evidence="2">Multi-pass membrane protein</topology>
    </subcellularLocation>
</comment>
<reference evidence="23 24" key="1">
    <citation type="submission" date="2015-06" db="EMBL/GenBank/DDBJ databases">
        <title>Genome sequence of Pseudoalteromonas peptidolytica.</title>
        <authorList>
            <person name="Xie B.-B."/>
            <person name="Rong J.-C."/>
            <person name="Qin Q.-L."/>
            <person name="Zhang Y.-Z."/>
        </authorList>
    </citation>
    <scope>NUCLEOTIDE SEQUENCE [LARGE SCALE GENOMIC DNA]</scope>
    <source>
        <strain evidence="23 24">F12-50-A1</strain>
    </source>
</reference>
<dbReference type="InterPro" id="IPR003594">
    <property type="entry name" value="HATPase_dom"/>
</dbReference>
<dbReference type="InterPro" id="IPR029151">
    <property type="entry name" value="Sensor-like_sf"/>
</dbReference>
<dbReference type="InterPro" id="IPR036097">
    <property type="entry name" value="HisK_dim/P_sf"/>
</dbReference>
<keyword evidence="7" id="KW-0808">Transferase</keyword>
<dbReference type="Gene3D" id="3.30.450.20">
    <property type="entry name" value="PAS domain"/>
    <property type="match status" value="2"/>
</dbReference>
<dbReference type="Pfam" id="PF02518">
    <property type="entry name" value="HATPase_c"/>
    <property type="match status" value="1"/>
</dbReference>
<evidence type="ECO:0000313" key="24">
    <source>
        <dbReference type="Proteomes" id="UP000660708"/>
    </source>
</evidence>
<keyword evidence="9" id="KW-0547">Nucleotide-binding</keyword>
<evidence type="ECO:0000256" key="5">
    <source>
        <dbReference type="ARBA" id="ARBA00022519"/>
    </source>
</evidence>
<dbReference type="FunFam" id="1.10.287.130:FF:000004">
    <property type="entry name" value="Ethylene receptor 1"/>
    <property type="match status" value="1"/>
</dbReference>
<dbReference type="SUPFAM" id="SSF55785">
    <property type="entry name" value="PYP-like sensor domain (PAS domain)"/>
    <property type="match status" value="1"/>
</dbReference>
<evidence type="ECO:0000256" key="18">
    <source>
        <dbReference type="SAM" id="Phobius"/>
    </source>
</evidence>
<dbReference type="InterPro" id="IPR048760">
    <property type="entry name" value="VP0354-like_sensor_dom"/>
</dbReference>
<dbReference type="InterPro" id="IPR000700">
    <property type="entry name" value="PAS-assoc_C"/>
</dbReference>
<dbReference type="AlphaFoldDB" id="A0A8I0MZV2"/>
<dbReference type="CDD" id="cd00130">
    <property type="entry name" value="PAS"/>
    <property type="match status" value="1"/>
</dbReference>
<evidence type="ECO:0000256" key="15">
    <source>
        <dbReference type="PROSITE-ProRule" id="PRU00110"/>
    </source>
</evidence>
<feature type="coiled-coil region" evidence="17">
    <location>
        <begin position="473"/>
        <end position="507"/>
    </location>
</feature>
<dbReference type="CDD" id="cd00082">
    <property type="entry name" value="HisKA"/>
    <property type="match status" value="1"/>
</dbReference>
<dbReference type="InterPro" id="IPR011006">
    <property type="entry name" value="CheY-like_superfamily"/>
</dbReference>
<dbReference type="PROSITE" id="PS50110">
    <property type="entry name" value="RESPONSE_REGULATORY"/>
    <property type="match status" value="1"/>
</dbReference>
<evidence type="ECO:0000256" key="2">
    <source>
        <dbReference type="ARBA" id="ARBA00004429"/>
    </source>
</evidence>
<dbReference type="FunFam" id="3.30.565.10:FF:000010">
    <property type="entry name" value="Sensor histidine kinase RcsC"/>
    <property type="match status" value="1"/>
</dbReference>
<evidence type="ECO:0000256" key="4">
    <source>
        <dbReference type="ARBA" id="ARBA00022475"/>
    </source>
</evidence>
<name>A0A8I0MZV2_9GAMM</name>
<dbReference type="InterPro" id="IPR001789">
    <property type="entry name" value="Sig_transdc_resp-reg_receiver"/>
</dbReference>
<evidence type="ECO:0000256" key="9">
    <source>
        <dbReference type="ARBA" id="ARBA00022741"/>
    </source>
</evidence>
<dbReference type="EMBL" id="AQHF01000034">
    <property type="protein sequence ID" value="MBE0348936.1"/>
    <property type="molecule type" value="Genomic_DNA"/>
</dbReference>
<feature type="transmembrane region" description="Helical" evidence="18">
    <location>
        <begin position="328"/>
        <end position="349"/>
    </location>
</feature>
<evidence type="ECO:0000256" key="17">
    <source>
        <dbReference type="SAM" id="Coils"/>
    </source>
</evidence>
<evidence type="ECO:0000259" key="22">
    <source>
        <dbReference type="PROSITE" id="PS50894"/>
    </source>
</evidence>
<evidence type="ECO:0000256" key="3">
    <source>
        <dbReference type="ARBA" id="ARBA00012438"/>
    </source>
</evidence>
<protein>
    <recommendedName>
        <fullName evidence="3">histidine kinase</fullName>
        <ecNumber evidence="3">2.7.13.3</ecNumber>
    </recommendedName>
</protein>
<comment type="caution">
    <text evidence="23">The sequence shown here is derived from an EMBL/GenBank/DDBJ whole genome shotgun (WGS) entry which is preliminary data.</text>
</comment>
<dbReference type="SMART" id="SM00448">
    <property type="entry name" value="REC"/>
    <property type="match status" value="1"/>
</dbReference>
<dbReference type="PANTHER" id="PTHR43047">
    <property type="entry name" value="TWO-COMPONENT HISTIDINE PROTEIN KINASE"/>
    <property type="match status" value="1"/>
</dbReference>
<evidence type="ECO:0000256" key="10">
    <source>
        <dbReference type="ARBA" id="ARBA00022777"/>
    </source>
</evidence>
<feature type="modified residue" description="Phosphohistidine" evidence="15">
    <location>
        <position position="1080"/>
    </location>
</feature>
<dbReference type="GO" id="GO:0009927">
    <property type="term" value="F:histidine phosphotransfer kinase activity"/>
    <property type="evidence" value="ECO:0007669"/>
    <property type="project" value="TreeGrafter"/>
</dbReference>
<feature type="modified residue" description="4-aspartylphosphate" evidence="16">
    <location>
        <position position="929"/>
    </location>
</feature>
<dbReference type="Gene3D" id="3.40.50.2300">
    <property type="match status" value="1"/>
</dbReference>
<keyword evidence="13" id="KW-0902">Two-component regulatory system</keyword>
<keyword evidence="14 18" id="KW-0472">Membrane</keyword>
<evidence type="ECO:0000313" key="23">
    <source>
        <dbReference type="EMBL" id="MBE0348936.1"/>
    </source>
</evidence>
<dbReference type="EC" id="2.7.13.3" evidence="3"/>
<dbReference type="Gene3D" id="3.30.565.10">
    <property type="entry name" value="Histidine kinase-like ATPase, C-terminal domain"/>
    <property type="match status" value="1"/>
</dbReference>
<dbReference type="SUPFAM" id="SSF55874">
    <property type="entry name" value="ATPase domain of HSP90 chaperone/DNA topoisomerase II/histidine kinase"/>
    <property type="match status" value="1"/>
</dbReference>
<dbReference type="InterPro" id="IPR003661">
    <property type="entry name" value="HisK_dim/P_dom"/>
</dbReference>
<dbReference type="SUPFAM" id="SSF47384">
    <property type="entry name" value="Homodimeric domain of signal transducing histidine kinase"/>
    <property type="match status" value="1"/>
</dbReference>
<evidence type="ECO:0000256" key="14">
    <source>
        <dbReference type="ARBA" id="ARBA00023136"/>
    </source>
</evidence>
<dbReference type="Proteomes" id="UP000660708">
    <property type="component" value="Unassembled WGS sequence"/>
</dbReference>
<dbReference type="PROSITE" id="PS50109">
    <property type="entry name" value="HIS_KIN"/>
    <property type="match status" value="1"/>
</dbReference>
<evidence type="ECO:0000256" key="1">
    <source>
        <dbReference type="ARBA" id="ARBA00000085"/>
    </source>
</evidence>
<dbReference type="SUPFAM" id="SSF52172">
    <property type="entry name" value="CheY-like"/>
    <property type="match status" value="1"/>
</dbReference>
<dbReference type="InterPro" id="IPR013656">
    <property type="entry name" value="PAS_4"/>
</dbReference>
<keyword evidence="10" id="KW-0418">Kinase</keyword>
<dbReference type="PANTHER" id="PTHR43047:SF69">
    <property type="entry name" value="HISTIDINE KINASE CONTAINING CHEY-HOMOLOGOUS RECEIVER DOMAIN-RELATED"/>
    <property type="match status" value="1"/>
</dbReference>
<evidence type="ECO:0000256" key="13">
    <source>
        <dbReference type="ARBA" id="ARBA00023012"/>
    </source>
</evidence>
<dbReference type="GO" id="GO:0005524">
    <property type="term" value="F:ATP binding"/>
    <property type="evidence" value="ECO:0007669"/>
    <property type="project" value="UniProtKB-KW"/>
</dbReference>
<evidence type="ECO:0000256" key="8">
    <source>
        <dbReference type="ARBA" id="ARBA00022692"/>
    </source>
</evidence>
<feature type="domain" description="Response regulatory" evidence="20">
    <location>
        <begin position="875"/>
        <end position="999"/>
    </location>
</feature>
<keyword evidence="8 18" id="KW-0812">Transmembrane</keyword>
<comment type="catalytic activity">
    <reaction evidence="1">
        <text>ATP + protein L-histidine = ADP + protein N-phospho-L-histidine.</text>
        <dbReference type="EC" id="2.7.13.3"/>
    </reaction>
</comment>
<evidence type="ECO:0000256" key="16">
    <source>
        <dbReference type="PROSITE-ProRule" id="PRU00169"/>
    </source>
</evidence>
<evidence type="ECO:0000256" key="12">
    <source>
        <dbReference type="ARBA" id="ARBA00022989"/>
    </source>
</evidence>
<keyword evidence="17" id="KW-0175">Coiled coil</keyword>